<proteinExistence type="predicted"/>
<accession>A0A7I8LBS1</accession>
<dbReference type="EMBL" id="LR746277">
    <property type="protein sequence ID" value="CAA7407473.1"/>
    <property type="molecule type" value="Genomic_DNA"/>
</dbReference>
<keyword evidence="1" id="KW-1133">Transmembrane helix</keyword>
<feature type="transmembrane region" description="Helical" evidence="1">
    <location>
        <begin position="62"/>
        <end position="86"/>
    </location>
</feature>
<reference evidence="2" key="1">
    <citation type="submission" date="2020-02" db="EMBL/GenBank/DDBJ databases">
        <authorList>
            <person name="Scholz U."/>
            <person name="Mascher M."/>
            <person name="Fiebig A."/>
        </authorList>
    </citation>
    <scope>NUCLEOTIDE SEQUENCE</scope>
</reference>
<evidence type="ECO:0000256" key="1">
    <source>
        <dbReference type="SAM" id="Phobius"/>
    </source>
</evidence>
<gene>
    <name evidence="2" type="ORF">SI8410_14018151</name>
</gene>
<organism evidence="2 3">
    <name type="scientific">Spirodela intermedia</name>
    <name type="common">Intermediate duckweed</name>
    <dbReference type="NCBI Taxonomy" id="51605"/>
    <lineage>
        <taxon>Eukaryota</taxon>
        <taxon>Viridiplantae</taxon>
        <taxon>Streptophyta</taxon>
        <taxon>Embryophyta</taxon>
        <taxon>Tracheophyta</taxon>
        <taxon>Spermatophyta</taxon>
        <taxon>Magnoliopsida</taxon>
        <taxon>Liliopsida</taxon>
        <taxon>Araceae</taxon>
        <taxon>Lemnoideae</taxon>
        <taxon>Spirodela</taxon>
    </lineage>
</organism>
<feature type="transmembrane region" description="Helical" evidence="1">
    <location>
        <begin position="135"/>
        <end position="156"/>
    </location>
</feature>
<dbReference type="Proteomes" id="UP000663760">
    <property type="component" value="Chromosome 14"/>
</dbReference>
<evidence type="ECO:0000313" key="2">
    <source>
        <dbReference type="EMBL" id="CAA7407473.1"/>
    </source>
</evidence>
<evidence type="ECO:0000313" key="3">
    <source>
        <dbReference type="Proteomes" id="UP000663760"/>
    </source>
</evidence>
<keyword evidence="1" id="KW-0472">Membrane</keyword>
<keyword evidence="1" id="KW-0812">Transmembrane</keyword>
<dbReference type="AlphaFoldDB" id="A0A7I8LBS1"/>
<sequence>MTLVGDTPPAAEKLSIKTRGGGGGEEAQRSYQVLVGLLIPGAFAMLVSQPPEPVSNMLLFELHAASIILMFCTGIVLIGLSVVPPERTPKLLNKTMNMEIISWLRKWARSVAGVSLLLVFVLRCCLQFPRPSLIHAWYFFIAMVLAVTFPPLLFMWRKYKASSPFYLSISLPLISSPTRGLGRLHGLAPESQASDLRRGTTV</sequence>
<keyword evidence="3" id="KW-1185">Reference proteome</keyword>
<protein>
    <submittedName>
        <fullName evidence="2">Uncharacterized protein</fullName>
    </submittedName>
</protein>
<name>A0A7I8LBS1_SPIIN</name>
<feature type="transmembrane region" description="Helical" evidence="1">
    <location>
        <begin position="107"/>
        <end position="129"/>
    </location>
</feature>